<dbReference type="RefSeq" id="WP_185608162.1">
    <property type="nucleotide sequence ID" value="NZ_JAARZO010000005.1"/>
</dbReference>
<evidence type="ECO:0000313" key="1">
    <source>
        <dbReference type="EMBL" id="MBC2288594.1"/>
    </source>
</evidence>
<gene>
    <name evidence="1" type="ORF">HCB47_13315</name>
</gene>
<dbReference type="Proteomes" id="UP000558070">
    <property type="component" value="Unassembled WGS sequence"/>
</dbReference>
<reference evidence="1 2" key="1">
    <citation type="submission" date="2020-03" db="EMBL/GenBank/DDBJ databases">
        <title>Soil Listeria distribution.</title>
        <authorList>
            <person name="Liao J."/>
            <person name="Wiedmann M."/>
        </authorList>
    </citation>
    <scope>NUCLEOTIDE SEQUENCE [LARGE SCALE GENOMIC DNA]</scope>
    <source>
        <strain evidence="1 2">FSL L7-0072</strain>
    </source>
</reference>
<proteinExistence type="predicted"/>
<comment type="caution">
    <text evidence="1">The sequence shown here is derived from an EMBL/GenBank/DDBJ whole genome shotgun (WGS) entry which is preliminary data.</text>
</comment>
<dbReference type="EMBL" id="JAARZO010000005">
    <property type="protein sequence ID" value="MBC2288594.1"/>
    <property type="molecule type" value="Genomic_DNA"/>
</dbReference>
<accession>A0A7X0ZJR5</accession>
<organism evidence="1 2">
    <name type="scientific">Listeria farberi</name>
    <dbReference type="NCBI Taxonomy" id="2713500"/>
    <lineage>
        <taxon>Bacteria</taxon>
        <taxon>Bacillati</taxon>
        <taxon>Bacillota</taxon>
        <taxon>Bacilli</taxon>
        <taxon>Bacillales</taxon>
        <taxon>Listeriaceae</taxon>
        <taxon>Listeria</taxon>
    </lineage>
</organism>
<evidence type="ECO:0000313" key="2">
    <source>
        <dbReference type="Proteomes" id="UP000558070"/>
    </source>
</evidence>
<dbReference type="NCBIfam" id="TIGR01603">
    <property type="entry name" value="maj_tail_phi13"/>
    <property type="match status" value="1"/>
</dbReference>
<name>A0A7X0ZJR5_9LIST</name>
<protein>
    <submittedName>
        <fullName evidence="1">Phage tail protein</fullName>
    </submittedName>
</protein>
<dbReference type="InterPro" id="IPR006490">
    <property type="entry name" value="Maj_tail_phi13"/>
</dbReference>
<sequence>MEEKQNQLIYPVGVDDLLICMMVEQDSSTGAPKYATKVWRVPVVVKLGVKGNGTVKAKYASNKMFARMGRQTEHELSLDYVSLPIALFDEMQGLTHDEGVSFSTTNVKEMPTFALGYIGPLSDGSQGCTWYPRVQLSNAEELEFETTSEEIEIKDLKLTMTASGLRNNAVLYSQFNPLRESVTNLTLEKFISTVVYDEKVIEELTKP</sequence>
<dbReference type="AlphaFoldDB" id="A0A7X0ZJR5"/>